<dbReference type="Proteomes" id="UP000269221">
    <property type="component" value="Unassembled WGS sequence"/>
</dbReference>
<dbReference type="Gene3D" id="1.20.5.780">
    <property type="entry name" value="Single helix bin"/>
    <property type="match status" value="2"/>
</dbReference>
<comment type="function">
    <text evidence="10">May be involved in forming the receptor site for cardiac glycoside binding or may modulate the transport function of the sodium ATPase.</text>
</comment>
<evidence type="ECO:0000256" key="8">
    <source>
        <dbReference type="ARBA" id="ARBA00023065"/>
    </source>
</evidence>
<keyword evidence="14" id="KW-1185">Reference proteome</keyword>
<dbReference type="CDD" id="cd20318">
    <property type="entry name" value="FXYD2"/>
    <property type="match status" value="1"/>
</dbReference>
<dbReference type="Pfam" id="PF02038">
    <property type="entry name" value="ATP1G1_PLM_MAT8"/>
    <property type="match status" value="2"/>
</dbReference>
<protein>
    <recommendedName>
        <fullName evidence="12">FXYD domain-containing ion transport regulator</fullName>
    </recommendedName>
</protein>
<evidence type="ECO:0000256" key="12">
    <source>
        <dbReference type="RuleBase" id="RU364131"/>
    </source>
</evidence>
<comment type="caution">
    <text evidence="13">The sequence shown here is derived from an EMBL/GenBank/DDBJ whole genome shotgun (WGS) entry which is preliminary data.</text>
</comment>
<evidence type="ECO:0000256" key="10">
    <source>
        <dbReference type="ARBA" id="ARBA00034654"/>
    </source>
</evidence>
<evidence type="ECO:0000256" key="11">
    <source>
        <dbReference type="ARBA" id="ARBA00034793"/>
    </source>
</evidence>
<dbReference type="EMBL" id="QRBI01000231">
    <property type="protein sequence ID" value="RMB91957.1"/>
    <property type="molecule type" value="Genomic_DNA"/>
</dbReference>
<feature type="transmembrane region" description="Helical" evidence="12">
    <location>
        <begin position="37"/>
        <end position="57"/>
    </location>
</feature>
<keyword evidence="9 12" id="KW-0472">Membrane</keyword>
<dbReference type="SUPFAM" id="SSF48726">
    <property type="entry name" value="Immunoglobulin"/>
    <property type="match status" value="1"/>
</dbReference>
<reference evidence="13 14" key="1">
    <citation type="submission" date="2018-07" db="EMBL/GenBank/DDBJ databases">
        <title>A high quality draft genome assembly of the barn swallow (H. rustica rustica).</title>
        <authorList>
            <person name="Formenti G."/>
            <person name="Chiara M."/>
            <person name="Poveda L."/>
            <person name="Francoijs K.-J."/>
            <person name="Bonisoli-Alquati A."/>
            <person name="Canova L."/>
            <person name="Gianfranceschi L."/>
            <person name="Horner D.S."/>
            <person name="Saino N."/>
        </authorList>
    </citation>
    <scope>NUCLEOTIDE SEQUENCE [LARGE SCALE GENOMIC DNA]</scope>
    <source>
        <strain evidence="13">Chelidonia</strain>
        <tissue evidence="13">Blood</tissue>
    </source>
</reference>
<evidence type="ECO:0000256" key="6">
    <source>
        <dbReference type="ARBA" id="ARBA00022729"/>
    </source>
</evidence>
<dbReference type="Gene3D" id="2.60.40.10">
    <property type="entry name" value="Immunoglobulins"/>
    <property type="match status" value="2"/>
</dbReference>
<evidence type="ECO:0000256" key="4">
    <source>
        <dbReference type="ARBA" id="ARBA00022448"/>
    </source>
</evidence>
<accession>A0A3M0ISV8</accession>
<proteinExistence type="inferred from homology"/>
<keyword evidence="4 12" id="KW-0813">Transport</keyword>
<dbReference type="AlphaFoldDB" id="A0A3M0ISV8"/>
<evidence type="ECO:0000313" key="13">
    <source>
        <dbReference type="EMBL" id="RMB91957.1"/>
    </source>
</evidence>
<feature type="chain" id="PRO_5017852964" description="FXYD domain-containing ion transport regulator" evidence="12">
    <location>
        <begin position="19"/>
        <end position="306"/>
    </location>
</feature>
<dbReference type="InterPro" id="IPR036179">
    <property type="entry name" value="Ig-like_dom_sf"/>
</dbReference>
<evidence type="ECO:0000256" key="9">
    <source>
        <dbReference type="ARBA" id="ARBA00023136"/>
    </source>
</evidence>
<dbReference type="InterPro" id="IPR047297">
    <property type="entry name" value="FXYD_motif"/>
</dbReference>
<dbReference type="PANTHER" id="PTHR14132">
    <property type="entry name" value="SODIUM/POTASSIUM-TRANSPORTING ATPASE SUBUNIT GAMMA"/>
    <property type="match status" value="1"/>
</dbReference>
<evidence type="ECO:0000256" key="1">
    <source>
        <dbReference type="ARBA" id="ARBA00004183"/>
    </source>
</evidence>
<comment type="similarity">
    <text evidence="3 12">Belongs to the FXYD family.</text>
</comment>
<comment type="subcellular location">
    <subcellularLocation>
        <location evidence="2">Membrane</location>
        <topology evidence="2">Single-pass type I membrane protein</topology>
    </subcellularLocation>
    <subcellularLocation>
        <location evidence="1">Membrane</location>
        <topology evidence="1">Single-pass type III membrane protein</topology>
    </subcellularLocation>
</comment>
<dbReference type="GO" id="GO:0005886">
    <property type="term" value="C:plasma membrane"/>
    <property type="evidence" value="ECO:0007669"/>
    <property type="project" value="UniProtKB-ARBA"/>
</dbReference>
<dbReference type="FunFam" id="1.20.5.780:FF:000001">
    <property type="entry name" value="Fxyd domain-containing ion transport regulator"/>
    <property type="match status" value="1"/>
</dbReference>
<evidence type="ECO:0000256" key="5">
    <source>
        <dbReference type="ARBA" id="ARBA00022692"/>
    </source>
</evidence>
<sequence>MEAALIFLCSLLVPAAVADVATQEKEEDPFNYDYQSLRIGGLVFAVVLFTVGILLILSRRCRCSFKQKPRAPGDEEAQAENLITSNEQVPEQGQDRFSYDYDTIRNGGLIFAVVAFVIGLLIILTHAEDVGTSLYFVNDSLQQVTFSSTVGVVIPCPAAGSPSAVLRWYLATGDDIYDVPHIRHVHANGTLQLYPFSPSAFNSFIHDNDYFCTAENSAGKIRSPNIRVKAVFREPYTVRVEDQRSMRGNVAVFKCLIPSSVQEYVSVVSWEKDTVSIIPGRVGSLALALGQQGQRLPVLPVSDSCS</sequence>
<gene>
    <name evidence="13" type="ORF">DUI87_31485</name>
</gene>
<name>A0A3M0ISV8_HIRRU</name>
<evidence type="ECO:0000256" key="2">
    <source>
        <dbReference type="ARBA" id="ARBA00004479"/>
    </source>
</evidence>
<keyword evidence="8 12" id="KW-0406">Ion transport</keyword>
<feature type="signal peptide" evidence="12">
    <location>
        <begin position="1"/>
        <end position="18"/>
    </location>
</feature>
<comment type="subunit">
    <text evidence="11">Regulatory subunit of the sodium/potassium-transporting ATPase which is composed of a catalytic alpha subunit, an auxiliary non-catalytic beta subunit and an additional regulatory subunit.</text>
</comment>
<keyword evidence="6 12" id="KW-0732">Signal</keyword>
<comment type="caution">
    <text evidence="12">Lacks conserved residue(s) required for the propagation of feature annotation.</text>
</comment>
<dbReference type="GO" id="GO:0017080">
    <property type="term" value="F:sodium channel regulator activity"/>
    <property type="evidence" value="ECO:0007669"/>
    <property type="project" value="TreeGrafter"/>
</dbReference>
<evidence type="ECO:0000256" key="3">
    <source>
        <dbReference type="ARBA" id="ARBA00005948"/>
    </source>
</evidence>
<organism evidence="13 14">
    <name type="scientific">Hirundo rustica rustica</name>
    <dbReference type="NCBI Taxonomy" id="333673"/>
    <lineage>
        <taxon>Eukaryota</taxon>
        <taxon>Metazoa</taxon>
        <taxon>Chordata</taxon>
        <taxon>Craniata</taxon>
        <taxon>Vertebrata</taxon>
        <taxon>Euteleostomi</taxon>
        <taxon>Archelosauria</taxon>
        <taxon>Archosauria</taxon>
        <taxon>Dinosauria</taxon>
        <taxon>Saurischia</taxon>
        <taxon>Theropoda</taxon>
        <taxon>Coelurosauria</taxon>
        <taxon>Aves</taxon>
        <taxon>Neognathae</taxon>
        <taxon>Neoaves</taxon>
        <taxon>Telluraves</taxon>
        <taxon>Australaves</taxon>
        <taxon>Passeriformes</taxon>
        <taxon>Sylvioidea</taxon>
        <taxon>Hirundinidae</taxon>
        <taxon>Hirundo</taxon>
    </lineage>
</organism>
<dbReference type="InterPro" id="IPR047282">
    <property type="entry name" value="ATNG"/>
</dbReference>
<dbReference type="InterPro" id="IPR000272">
    <property type="entry name" value="Ion-transport_regulator_FXYD"/>
</dbReference>
<dbReference type="GO" id="GO:0043269">
    <property type="term" value="P:regulation of monoatomic ion transport"/>
    <property type="evidence" value="ECO:0007669"/>
    <property type="project" value="InterPro"/>
</dbReference>
<evidence type="ECO:0000256" key="7">
    <source>
        <dbReference type="ARBA" id="ARBA00022989"/>
    </source>
</evidence>
<dbReference type="FunFam" id="2.60.40.10:FF:000264">
    <property type="entry name" value="Down syndrome cell adhesion molecule like 1"/>
    <property type="match status" value="1"/>
</dbReference>
<keyword evidence="5 12" id="KW-0812">Transmembrane</keyword>
<feature type="transmembrane region" description="Helical" evidence="12">
    <location>
        <begin position="108"/>
        <end position="127"/>
    </location>
</feature>
<keyword evidence="7 12" id="KW-1133">Transmembrane helix</keyword>
<dbReference type="OrthoDB" id="8895254at2759"/>
<evidence type="ECO:0000313" key="14">
    <source>
        <dbReference type="Proteomes" id="UP000269221"/>
    </source>
</evidence>
<dbReference type="GO" id="GO:0006811">
    <property type="term" value="P:monoatomic ion transport"/>
    <property type="evidence" value="ECO:0007669"/>
    <property type="project" value="UniProtKB-KW"/>
</dbReference>
<dbReference type="PANTHER" id="PTHR14132:SF15">
    <property type="entry name" value="FXYD DOMAIN-CONTAINING ION TRANSPORT REGULATOR 6-RELATED"/>
    <property type="match status" value="1"/>
</dbReference>
<dbReference type="PROSITE" id="PS01310">
    <property type="entry name" value="FXYD"/>
    <property type="match status" value="2"/>
</dbReference>
<dbReference type="STRING" id="333673.A0A3M0ISV8"/>
<dbReference type="InterPro" id="IPR013783">
    <property type="entry name" value="Ig-like_fold"/>
</dbReference>